<dbReference type="SMART" id="SM00382">
    <property type="entry name" value="AAA"/>
    <property type="match status" value="1"/>
</dbReference>
<keyword evidence="4" id="KW-0547">Nucleotide-binding</keyword>
<evidence type="ECO:0000259" key="10">
    <source>
        <dbReference type="PROSITE" id="PS50929"/>
    </source>
</evidence>
<dbReference type="InterPro" id="IPR003593">
    <property type="entry name" value="AAA+_ATPase"/>
</dbReference>
<dbReference type="InterPro" id="IPR036640">
    <property type="entry name" value="ABC1_TM_sf"/>
</dbReference>
<keyword evidence="3 8" id="KW-0812">Transmembrane</keyword>
<dbReference type="SUPFAM" id="SSF52540">
    <property type="entry name" value="P-loop containing nucleoside triphosphate hydrolases"/>
    <property type="match status" value="1"/>
</dbReference>
<keyword evidence="12" id="KW-1185">Reference proteome</keyword>
<dbReference type="InterPro" id="IPR039421">
    <property type="entry name" value="Type_1_exporter"/>
</dbReference>
<dbReference type="InterPro" id="IPR003439">
    <property type="entry name" value="ABC_transporter-like_ATP-bd"/>
</dbReference>
<dbReference type="Pfam" id="PF00664">
    <property type="entry name" value="ABC_membrane"/>
    <property type="match status" value="1"/>
</dbReference>
<dbReference type="AlphaFoldDB" id="A0A8J6PA61"/>
<sequence>MSPQKKLNIQIFFRLLTYAKAYKGLYIVAIITTVVLAFISPYRVKLIGDVVDKYVAQSQNSQLLLMWIMIIIGMLLVETVLQFLSSYYSNLLAQSVIYDIRVKLFRQISTFRMQFFDRHPIGNIVTRLISDLEAISDVFSSGLMSIMGDLLMLFITIFMMFYTDWELSLYVLVPVPILVIGTRIFARAMRKSFQLESQQVAKLNSFVQERISGMNLVQLFNRQKKEFTAFREINEGHKAAHIKAIWANSIFFPFVEMLSSLSIAFLYIITVVNLQGNSSADMTAKYGEVMVFTLWVNQLYRPIRMLADKFNILQRGTVRAERVFSLLDTESNSQNQGTSVECNFGEEIVFDNVSFAYENTDWILRDIDLRIQPGSMVAFVGATGAGKTSIVNLLGRFYDFQKGQIRIGDKDITELDLKFLRRNIAIVLQDVFLFSDTVFNNITLRDPAITKEQVIEAAKAVGAHQFIEKLPNGYDYQVGERGGVLSVGQRQLLAFIRAYVYNPQILILDEATSSVDSESELLIQQATEKLTEGRTSIVIAHRLSTIQKADKIVVLEKGRIIEEGSHKELLRQDGQYKRLFDMQFGVESNG</sequence>
<dbReference type="InterPro" id="IPR027417">
    <property type="entry name" value="P-loop_NTPase"/>
</dbReference>
<dbReference type="PANTHER" id="PTHR43394">
    <property type="entry name" value="ATP-DEPENDENT PERMEASE MDL1, MITOCHONDRIAL"/>
    <property type="match status" value="1"/>
</dbReference>
<organism evidence="11 12">
    <name type="scientific">Taishania pollutisoli</name>
    <dbReference type="NCBI Taxonomy" id="2766479"/>
    <lineage>
        <taxon>Bacteria</taxon>
        <taxon>Pseudomonadati</taxon>
        <taxon>Bacteroidota</taxon>
        <taxon>Flavobacteriia</taxon>
        <taxon>Flavobacteriales</taxon>
        <taxon>Crocinitomicaceae</taxon>
        <taxon>Taishania</taxon>
    </lineage>
</organism>
<keyword evidence="7 8" id="KW-0472">Membrane</keyword>
<feature type="transmembrane region" description="Helical" evidence="8">
    <location>
        <begin position="167"/>
        <end position="186"/>
    </location>
</feature>
<evidence type="ECO:0000256" key="4">
    <source>
        <dbReference type="ARBA" id="ARBA00022741"/>
    </source>
</evidence>
<evidence type="ECO:0000256" key="3">
    <source>
        <dbReference type="ARBA" id="ARBA00022692"/>
    </source>
</evidence>
<dbReference type="RefSeq" id="WP_216713529.1">
    <property type="nucleotide sequence ID" value="NZ_JACVEL010000002.1"/>
</dbReference>
<dbReference type="Gene3D" id="1.20.1560.10">
    <property type="entry name" value="ABC transporter type 1, transmembrane domain"/>
    <property type="match status" value="1"/>
</dbReference>
<dbReference type="SUPFAM" id="SSF90123">
    <property type="entry name" value="ABC transporter transmembrane region"/>
    <property type="match status" value="1"/>
</dbReference>
<dbReference type="PROSITE" id="PS00211">
    <property type="entry name" value="ABC_TRANSPORTER_1"/>
    <property type="match status" value="1"/>
</dbReference>
<accession>A0A8J6PA61</accession>
<evidence type="ECO:0000256" key="1">
    <source>
        <dbReference type="ARBA" id="ARBA00004651"/>
    </source>
</evidence>
<keyword evidence="5 11" id="KW-0067">ATP-binding</keyword>
<evidence type="ECO:0000256" key="8">
    <source>
        <dbReference type="SAM" id="Phobius"/>
    </source>
</evidence>
<dbReference type="PANTHER" id="PTHR43394:SF1">
    <property type="entry name" value="ATP-BINDING CASSETTE SUB-FAMILY B MEMBER 10, MITOCHONDRIAL"/>
    <property type="match status" value="1"/>
</dbReference>
<reference evidence="11" key="1">
    <citation type="submission" date="2020-09" db="EMBL/GenBank/DDBJ databases">
        <title>Taishania pollutisoli gen. nov., sp. nov., Isolated from Tetrabromobisphenol A-Contaminated Soil.</title>
        <authorList>
            <person name="Chen Q."/>
        </authorList>
    </citation>
    <scope>NUCLEOTIDE SEQUENCE</scope>
    <source>
        <strain evidence="11">CZZ-1</strain>
    </source>
</reference>
<dbReference type="GO" id="GO:0015421">
    <property type="term" value="F:ABC-type oligopeptide transporter activity"/>
    <property type="evidence" value="ECO:0007669"/>
    <property type="project" value="TreeGrafter"/>
</dbReference>
<feature type="domain" description="ABC transmembrane type-1" evidence="10">
    <location>
        <begin position="27"/>
        <end position="315"/>
    </location>
</feature>
<name>A0A8J6PA61_9FLAO</name>
<evidence type="ECO:0000256" key="7">
    <source>
        <dbReference type="ARBA" id="ARBA00023136"/>
    </source>
</evidence>
<keyword evidence="2" id="KW-0813">Transport</keyword>
<dbReference type="Proteomes" id="UP000652681">
    <property type="component" value="Unassembled WGS sequence"/>
</dbReference>
<dbReference type="GO" id="GO:0005886">
    <property type="term" value="C:plasma membrane"/>
    <property type="evidence" value="ECO:0007669"/>
    <property type="project" value="UniProtKB-SubCell"/>
</dbReference>
<dbReference type="InterPro" id="IPR017871">
    <property type="entry name" value="ABC_transporter-like_CS"/>
</dbReference>
<dbReference type="Pfam" id="PF00005">
    <property type="entry name" value="ABC_tran"/>
    <property type="match status" value="1"/>
</dbReference>
<feature type="transmembrane region" description="Helical" evidence="8">
    <location>
        <begin position="64"/>
        <end position="84"/>
    </location>
</feature>
<evidence type="ECO:0000256" key="6">
    <source>
        <dbReference type="ARBA" id="ARBA00022989"/>
    </source>
</evidence>
<keyword evidence="6 8" id="KW-1133">Transmembrane helix</keyword>
<gene>
    <name evidence="11" type="ORF">H9Y05_03585</name>
</gene>
<evidence type="ECO:0000259" key="9">
    <source>
        <dbReference type="PROSITE" id="PS50893"/>
    </source>
</evidence>
<proteinExistence type="predicted"/>
<dbReference type="PROSITE" id="PS50929">
    <property type="entry name" value="ABC_TM1F"/>
    <property type="match status" value="1"/>
</dbReference>
<evidence type="ECO:0000313" key="12">
    <source>
        <dbReference type="Proteomes" id="UP000652681"/>
    </source>
</evidence>
<evidence type="ECO:0000313" key="11">
    <source>
        <dbReference type="EMBL" id="MBC9811548.1"/>
    </source>
</evidence>
<evidence type="ECO:0000256" key="5">
    <source>
        <dbReference type="ARBA" id="ARBA00022840"/>
    </source>
</evidence>
<evidence type="ECO:0000256" key="2">
    <source>
        <dbReference type="ARBA" id="ARBA00022448"/>
    </source>
</evidence>
<feature type="domain" description="ABC transporter" evidence="9">
    <location>
        <begin position="348"/>
        <end position="582"/>
    </location>
</feature>
<feature type="transmembrane region" description="Helical" evidence="8">
    <location>
        <begin position="245"/>
        <end position="269"/>
    </location>
</feature>
<dbReference type="CDD" id="cd03254">
    <property type="entry name" value="ABCC_Glucan_exporter_like"/>
    <property type="match status" value="1"/>
</dbReference>
<dbReference type="CDD" id="cd18544">
    <property type="entry name" value="ABC_6TM_TmrA_like"/>
    <property type="match status" value="1"/>
</dbReference>
<dbReference type="InterPro" id="IPR011527">
    <property type="entry name" value="ABC1_TM_dom"/>
</dbReference>
<comment type="subcellular location">
    <subcellularLocation>
        <location evidence="1">Cell membrane</location>
        <topology evidence="1">Multi-pass membrane protein</topology>
    </subcellularLocation>
</comment>
<protein>
    <submittedName>
        <fullName evidence="11">ABC transporter ATP-binding protein</fullName>
    </submittedName>
</protein>
<dbReference type="Gene3D" id="3.40.50.300">
    <property type="entry name" value="P-loop containing nucleotide triphosphate hydrolases"/>
    <property type="match status" value="1"/>
</dbReference>
<dbReference type="GO" id="GO:0016887">
    <property type="term" value="F:ATP hydrolysis activity"/>
    <property type="evidence" value="ECO:0007669"/>
    <property type="project" value="InterPro"/>
</dbReference>
<feature type="transmembrane region" description="Helical" evidence="8">
    <location>
        <begin position="138"/>
        <end position="161"/>
    </location>
</feature>
<dbReference type="PROSITE" id="PS50893">
    <property type="entry name" value="ABC_TRANSPORTER_2"/>
    <property type="match status" value="1"/>
</dbReference>
<comment type="caution">
    <text evidence="11">The sequence shown here is derived from an EMBL/GenBank/DDBJ whole genome shotgun (WGS) entry which is preliminary data.</text>
</comment>
<dbReference type="EMBL" id="JACVEL010000002">
    <property type="protein sequence ID" value="MBC9811548.1"/>
    <property type="molecule type" value="Genomic_DNA"/>
</dbReference>
<dbReference type="FunFam" id="3.40.50.300:FF:000287">
    <property type="entry name" value="Multidrug ABC transporter ATP-binding protein"/>
    <property type="match status" value="1"/>
</dbReference>
<dbReference type="GO" id="GO:0005524">
    <property type="term" value="F:ATP binding"/>
    <property type="evidence" value="ECO:0007669"/>
    <property type="project" value="UniProtKB-KW"/>
</dbReference>
<feature type="transmembrane region" description="Helical" evidence="8">
    <location>
        <begin position="21"/>
        <end position="44"/>
    </location>
</feature>